<proteinExistence type="predicted"/>
<reference evidence="1 2" key="1">
    <citation type="submission" date="2016-04" db="EMBL/GenBank/DDBJ databases">
        <title>Draft genome sequence of freshwater magnetotactic bacteria Magnetospirillum marisnigri SP-1 and Magnetospirillum moscoviense BB-1.</title>
        <authorList>
            <person name="Koziaeva V."/>
            <person name="Dziuba M.V."/>
            <person name="Ivanov T.M."/>
            <person name="Kuznetsov B."/>
            <person name="Grouzdev D.S."/>
        </authorList>
    </citation>
    <scope>NUCLEOTIDE SEQUENCE [LARGE SCALE GENOMIC DNA]</scope>
    <source>
        <strain evidence="1 2">BB-1</strain>
    </source>
</reference>
<dbReference type="AlphaFoldDB" id="A0A178ME13"/>
<dbReference type="EMBL" id="LWQU01000178">
    <property type="protein sequence ID" value="OAN46094.1"/>
    <property type="molecule type" value="Genomic_DNA"/>
</dbReference>
<evidence type="ECO:0000313" key="2">
    <source>
        <dbReference type="Proteomes" id="UP000078543"/>
    </source>
</evidence>
<protein>
    <submittedName>
        <fullName evidence="1">Uncharacterized protein</fullName>
    </submittedName>
</protein>
<keyword evidence="2" id="KW-1185">Reference proteome</keyword>
<dbReference type="Proteomes" id="UP000078543">
    <property type="component" value="Unassembled WGS sequence"/>
</dbReference>
<gene>
    <name evidence="1" type="ORF">A6A05_16490</name>
</gene>
<accession>A0A178ME13</accession>
<sequence length="100" mass="10644">MTGLENTERLWLEIPAFILGHGEIVVLDLAQAFAADAGRADILASNLRLVAHHQGGIDDGIDRHGNAGIAVGLLVLAAGSMIQVEHDLPLKWDFVVERGA</sequence>
<comment type="caution">
    <text evidence="1">The sequence shown here is derived from an EMBL/GenBank/DDBJ whole genome shotgun (WGS) entry which is preliminary data.</text>
</comment>
<evidence type="ECO:0000313" key="1">
    <source>
        <dbReference type="EMBL" id="OAN46094.1"/>
    </source>
</evidence>
<name>A0A178ME13_9PROT</name>
<dbReference type="STRING" id="1437059.A6A05_16490"/>
<organism evidence="1 2">
    <name type="scientific">Magnetospirillum moscoviense</name>
    <dbReference type="NCBI Taxonomy" id="1437059"/>
    <lineage>
        <taxon>Bacteria</taxon>
        <taxon>Pseudomonadati</taxon>
        <taxon>Pseudomonadota</taxon>
        <taxon>Alphaproteobacteria</taxon>
        <taxon>Rhodospirillales</taxon>
        <taxon>Rhodospirillaceae</taxon>
        <taxon>Magnetospirillum</taxon>
    </lineage>
</organism>